<dbReference type="PANTHER" id="PTHR34183:SF1">
    <property type="entry name" value="ENDOLYTIC PEPTIDOGLYCAN TRANSGLYCOSYLASE RLPA"/>
    <property type="match status" value="1"/>
</dbReference>
<dbReference type="InterPro" id="IPR036908">
    <property type="entry name" value="RlpA-like_sf"/>
</dbReference>
<keyword evidence="4" id="KW-0564">Palmitate</keyword>
<evidence type="ECO:0000256" key="7">
    <source>
        <dbReference type="SAM" id="SignalP"/>
    </source>
</evidence>
<evidence type="ECO:0000256" key="6">
    <source>
        <dbReference type="SAM" id="MobiDB-lite"/>
    </source>
</evidence>
<evidence type="ECO:0000256" key="3">
    <source>
        <dbReference type="ARBA" id="ARBA00023316"/>
    </source>
</evidence>
<keyword evidence="4" id="KW-1003">Cell membrane</keyword>
<dbReference type="GO" id="GO:0005886">
    <property type="term" value="C:plasma membrane"/>
    <property type="evidence" value="ECO:0007669"/>
    <property type="project" value="UniProtKB-SubCell"/>
</dbReference>
<name>A0A1T4V0H1_9GAMM</name>
<dbReference type="Gene3D" id="3.30.70.1070">
    <property type="entry name" value="Sporulation related repeat"/>
    <property type="match status" value="1"/>
</dbReference>
<keyword evidence="10" id="KW-1185">Reference proteome</keyword>
<evidence type="ECO:0000256" key="4">
    <source>
        <dbReference type="HAMAP-Rule" id="MF_02071"/>
    </source>
</evidence>
<dbReference type="PROSITE" id="PS51257">
    <property type="entry name" value="PROKAR_LIPOPROTEIN"/>
    <property type="match status" value="1"/>
</dbReference>
<reference evidence="10" key="1">
    <citation type="submission" date="2017-02" db="EMBL/GenBank/DDBJ databases">
        <authorList>
            <person name="Varghese N."/>
            <person name="Submissions S."/>
        </authorList>
    </citation>
    <scope>NUCLEOTIDE SEQUENCE [LARGE SCALE GENOMIC DNA]</scope>
    <source>
        <strain evidence="10">DSM 3072</strain>
    </source>
</reference>
<feature type="compositionally biased region" description="Polar residues" evidence="6">
    <location>
        <begin position="43"/>
        <end position="54"/>
    </location>
</feature>
<dbReference type="NCBIfam" id="TIGR00413">
    <property type="entry name" value="rlpA"/>
    <property type="match status" value="1"/>
</dbReference>
<protein>
    <recommendedName>
        <fullName evidence="4">Endolytic peptidoglycan transglycosylase RlpA</fullName>
        <ecNumber evidence="4">4.2.2.-</ecNumber>
    </recommendedName>
</protein>
<evidence type="ECO:0000313" key="9">
    <source>
        <dbReference type="EMBL" id="SKA58387.1"/>
    </source>
</evidence>
<feature type="region of interest" description="Disordered" evidence="6">
    <location>
        <begin position="26"/>
        <end position="54"/>
    </location>
</feature>
<dbReference type="HAMAP" id="MF_02071">
    <property type="entry name" value="RlpA"/>
    <property type="match status" value="1"/>
</dbReference>
<gene>
    <name evidence="4" type="primary">rlpA</name>
    <name evidence="9" type="ORF">SAMN02745213_00421</name>
</gene>
<dbReference type="InterPro" id="IPR007730">
    <property type="entry name" value="SPOR-like_dom"/>
</dbReference>
<keyword evidence="2 4" id="KW-0456">Lyase</keyword>
<dbReference type="GO" id="GO:0042834">
    <property type="term" value="F:peptidoglycan binding"/>
    <property type="evidence" value="ECO:0007669"/>
    <property type="project" value="InterPro"/>
</dbReference>
<dbReference type="Pfam" id="PF05036">
    <property type="entry name" value="SPOR"/>
    <property type="match status" value="1"/>
</dbReference>
<keyword evidence="3 4" id="KW-0961">Cell wall biogenesis/degradation</keyword>
<dbReference type="InterPro" id="IPR034718">
    <property type="entry name" value="RlpA"/>
</dbReference>
<dbReference type="InterPro" id="IPR012997">
    <property type="entry name" value="RplA"/>
</dbReference>
<dbReference type="CDD" id="cd22268">
    <property type="entry name" value="DPBB_RlpA-like"/>
    <property type="match status" value="1"/>
</dbReference>
<comment type="function">
    <text evidence="4">Lytic transglycosylase with a strong preference for naked glycan strands that lack stem peptides.</text>
</comment>
<organism evidence="9 10">
    <name type="scientific">Succinivibrio dextrinosolvens DSM 3072</name>
    <dbReference type="NCBI Taxonomy" id="1123324"/>
    <lineage>
        <taxon>Bacteria</taxon>
        <taxon>Pseudomonadati</taxon>
        <taxon>Pseudomonadota</taxon>
        <taxon>Gammaproteobacteria</taxon>
        <taxon>Aeromonadales</taxon>
        <taxon>Succinivibrionaceae</taxon>
        <taxon>Succinivibrio</taxon>
    </lineage>
</organism>
<evidence type="ECO:0000256" key="1">
    <source>
        <dbReference type="ARBA" id="ARBA00022729"/>
    </source>
</evidence>
<comment type="similarity">
    <text evidence="4 5">Belongs to the RlpA family.</text>
</comment>
<dbReference type="PANTHER" id="PTHR34183">
    <property type="entry name" value="ENDOLYTIC PEPTIDOGLYCAN TRANSGLYCOSYLASE RLPA"/>
    <property type="match status" value="1"/>
</dbReference>
<dbReference type="STRING" id="83771.SAMN02910357_01345"/>
<feature type="domain" description="SPOR" evidence="8">
    <location>
        <begin position="261"/>
        <end position="336"/>
    </location>
</feature>
<dbReference type="RefSeq" id="WP_159442999.1">
    <property type="nucleotide sequence ID" value="NZ_FUXX01000004.1"/>
</dbReference>
<evidence type="ECO:0000256" key="5">
    <source>
        <dbReference type="RuleBase" id="RU003495"/>
    </source>
</evidence>
<proteinExistence type="inferred from homology"/>
<dbReference type="EMBL" id="FUXX01000004">
    <property type="protein sequence ID" value="SKA58387.1"/>
    <property type="molecule type" value="Genomic_DNA"/>
</dbReference>
<dbReference type="InterPro" id="IPR036680">
    <property type="entry name" value="SPOR-like_sf"/>
</dbReference>
<dbReference type="Pfam" id="PF03330">
    <property type="entry name" value="DPBB_1"/>
    <property type="match status" value="1"/>
</dbReference>
<evidence type="ECO:0000256" key="2">
    <source>
        <dbReference type="ARBA" id="ARBA00023239"/>
    </source>
</evidence>
<dbReference type="GO" id="GO:0008932">
    <property type="term" value="F:lytic endotransglycosylase activity"/>
    <property type="evidence" value="ECO:0007669"/>
    <property type="project" value="UniProtKB-UniRule"/>
</dbReference>
<accession>A0A1T4V0H1</accession>
<evidence type="ECO:0000259" key="8">
    <source>
        <dbReference type="PROSITE" id="PS51724"/>
    </source>
</evidence>
<dbReference type="EC" id="4.2.2.-" evidence="4"/>
<evidence type="ECO:0000313" key="10">
    <source>
        <dbReference type="Proteomes" id="UP000242432"/>
    </source>
</evidence>
<keyword evidence="1 7" id="KW-0732">Signal</keyword>
<dbReference type="Gene3D" id="2.40.40.10">
    <property type="entry name" value="RlpA-like domain"/>
    <property type="match status" value="1"/>
</dbReference>
<comment type="subcellular location">
    <subcellularLocation>
        <location evidence="4">Cell membrane</location>
        <topology evidence="4">Lipid-anchor</topology>
    </subcellularLocation>
</comment>
<dbReference type="InterPro" id="IPR009009">
    <property type="entry name" value="RlpA-like_DPBB"/>
</dbReference>
<feature type="compositionally biased region" description="Low complexity" evidence="6">
    <location>
        <begin position="26"/>
        <end position="36"/>
    </location>
</feature>
<keyword evidence="4" id="KW-0472">Membrane</keyword>
<keyword evidence="4 9" id="KW-0449">Lipoprotein</keyword>
<dbReference type="SUPFAM" id="SSF110997">
    <property type="entry name" value="Sporulation related repeat"/>
    <property type="match status" value="1"/>
</dbReference>
<dbReference type="GO" id="GO:0000270">
    <property type="term" value="P:peptidoglycan metabolic process"/>
    <property type="evidence" value="ECO:0007669"/>
    <property type="project" value="UniProtKB-UniRule"/>
</dbReference>
<feature type="chain" id="PRO_5012233648" description="Endolytic peptidoglycan transglycosylase RlpA" evidence="7">
    <location>
        <begin position="16"/>
        <end position="336"/>
    </location>
</feature>
<dbReference type="PROSITE" id="PS51724">
    <property type="entry name" value="SPOR"/>
    <property type="match status" value="1"/>
</dbReference>
<sequence length="336" mass="36024">MKNLKFIATIITVSAALVLQGCSSSGSGGSPSFSGSYRYGTGPNKTKPQPQTEKVNINGVGGAVPKYEYQRVGGCNKDYRVLGKNYMIWNGTTSYVEEGIASWYGPGFHGQKTSNGEIYDQKGFTAAHKNLPLPSYLKVTNLRNGKKVIVRVNDRGPFVGDRILDLSEGSARAIDMVGTGTSKVRIELINVSANGTYTNAYGKPAGTVRQQYAGVVNKNTSTYQHIGAATSRSAGSSNTGYSNTGYANTGYIKTNNQGITSNTVPGWYVQLVACNSDLMANEIKNNVQTKISYPIVIRKEGNINKVLVGPLNEASARNAAASLKKKGYTDCFVKSF</sequence>
<dbReference type="SUPFAM" id="SSF50685">
    <property type="entry name" value="Barwin-like endoglucanases"/>
    <property type="match status" value="1"/>
</dbReference>
<dbReference type="Proteomes" id="UP000242432">
    <property type="component" value="Unassembled WGS sequence"/>
</dbReference>
<feature type="signal peptide" evidence="7">
    <location>
        <begin position="1"/>
        <end position="15"/>
    </location>
</feature>
<dbReference type="AlphaFoldDB" id="A0A1T4V0H1"/>
<dbReference type="GO" id="GO:0071555">
    <property type="term" value="P:cell wall organization"/>
    <property type="evidence" value="ECO:0007669"/>
    <property type="project" value="UniProtKB-KW"/>
</dbReference>
<dbReference type="GO" id="GO:0009279">
    <property type="term" value="C:cell outer membrane"/>
    <property type="evidence" value="ECO:0007669"/>
    <property type="project" value="TreeGrafter"/>
</dbReference>